<organism evidence="2 3">
    <name type="scientific">Paenibacillus odorifer</name>
    <dbReference type="NCBI Taxonomy" id="189426"/>
    <lineage>
        <taxon>Bacteria</taxon>
        <taxon>Bacillati</taxon>
        <taxon>Bacillota</taxon>
        <taxon>Bacilli</taxon>
        <taxon>Bacillales</taxon>
        <taxon>Paenibacillaceae</taxon>
        <taxon>Paenibacillus</taxon>
    </lineage>
</organism>
<dbReference type="AlphaFoldDB" id="A0A1R0WRN7"/>
<feature type="domain" description="Methyltransferase type 12" evidence="1">
    <location>
        <begin position="50"/>
        <end position="147"/>
    </location>
</feature>
<dbReference type="Gene3D" id="3.40.50.150">
    <property type="entry name" value="Vaccinia Virus protein VP39"/>
    <property type="match status" value="1"/>
</dbReference>
<evidence type="ECO:0000313" key="2">
    <source>
        <dbReference type="EMBL" id="OMD19910.1"/>
    </source>
</evidence>
<dbReference type="InterPro" id="IPR029063">
    <property type="entry name" value="SAM-dependent_MTases_sf"/>
</dbReference>
<dbReference type="Proteomes" id="UP000187465">
    <property type="component" value="Unassembled WGS sequence"/>
</dbReference>
<evidence type="ECO:0000313" key="3">
    <source>
        <dbReference type="Proteomes" id="UP000187465"/>
    </source>
</evidence>
<protein>
    <recommendedName>
        <fullName evidence="1">Methyltransferase type 12 domain-containing protein</fullName>
    </recommendedName>
</protein>
<dbReference type="Pfam" id="PF08242">
    <property type="entry name" value="Methyltransf_12"/>
    <property type="match status" value="1"/>
</dbReference>
<dbReference type="EMBL" id="MKQP01000111">
    <property type="protein sequence ID" value="OMD19910.1"/>
    <property type="molecule type" value="Genomic_DNA"/>
</dbReference>
<dbReference type="SUPFAM" id="SSF53335">
    <property type="entry name" value="S-adenosyl-L-methionine-dependent methyltransferases"/>
    <property type="match status" value="1"/>
</dbReference>
<evidence type="ECO:0000259" key="1">
    <source>
        <dbReference type="Pfam" id="PF08242"/>
    </source>
</evidence>
<dbReference type="InterPro" id="IPR013217">
    <property type="entry name" value="Methyltransf_12"/>
</dbReference>
<sequence>MQSGIRERLHFLNKFLHAPRQYGSVTPSSHWLAQTLLDPVPWNQVHSMAELGAGTGAITRFIPRGEKTGMNVLLFEIDPDFRSQLREEFPGCFCNNDCLRLRLALHNSSLEKLDCIVSSLSLMNFSKPDRTRFMEQITSSLKEGGWFITYEYFPRMKTELSQHFEILHTKWVLLNFPPALVYICRKKTTTQVKRENPKSTVNVVPISQVYTER</sequence>
<comment type="caution">
    <text evidence="2">The sequence shown here is derived from an EMBL/GenBank/DDBJ whole genome shotgun (WGS) entry which is preliminary data.</text>
</comment>
<dbReference type="RefSeq" id="WP_051491555.1">
    <property type="nucleotide sequence ID" value="NZ_MKQP01000111.1"/>
</dbReference>
<reference evidence="2 3" key="1">
    <citation type="submission" date="2016-10" db="EMBL/GenBank/DDBJ databases">
        <title>Paenibacillus species isolates.</title>
        <authorList>
            <person name="Beno S.M."/>
        </authorList>
    </citation>
    <scope>NUCLEOTIDE SEQUENCE [LARGE SCALE GENOMIC DNA]</scope>
    <source>
        <strain evidence="2 3">FSL H7-0604</strain>
    </source>
</reference>
<accession>A0A1R0WRN7</accession>
<proteinExistence type="predicted"/>
<gene>
    <name evidence="2" type="ORF">BJP51_11335</name>
</gene>
<name>A0A1R0WRN7_9BACL</name>
<dbReference type="CDD" id="cd02440">
    <property type="entry name" value="AdoMet_MTases"/>
    <property type="match status" value="1"/>
</dbReference>